<evidence type="ECO:0000256" key="3">
    <source>
        <dbReference type="ARBA" id="ARBA00022598"/>
    </source>
</evidence>
<accession>A0ABR1EUZ4</accession>
<dbReference type="InterPro" id="IPR045864">
    <property type="entry name" value="aa-tRNA-synth_II/BPL/LPL"/>
</dbReference>
<keyword evidence="10" id="KW-0812">Transmembrane</keyword>
<evidence type="ECO:0000256" key="8">
    <source>
        <dbReference type="ARBA" id="ARBA00031900"/>
    </source>
</evidence>
<keyword evidence="10" id="KW-1133">Transmembrane helix</keyword>
<dbReference type="SUPFAM" id="SSF52954">
    <property type="entry name" value="Class II aaRS ABD-related"/>
    <property type="match status" value="1"/>
</dbReference>
<protein>
    <recommendedName>
        <fullName evidence="2">threonine--tRNA ligase</fullName>
        <ecNumber evidence="2">6.1.1.3</ecNumber>
    </recommendedName>
    <alternativeName>
        <fullName evidence="8">Threonyl-tRNA synthetase</fullName>
    </alternativeName>
</protein>
<dbReference type="InterPro" id="IPR036621">
    <property type="entry name" value="Anticodon-bd_dom_sf"/>
</dbReference>
<dbReference type="PANTHER" id="PTHR11451:SF46">
    <property type="entry name" value="THREONINE--TRNA LIGASE"/>
    <property type="match status" value="1"/>
</dbReference>
<keyword evidence="3" id="KW-0436">Ligase</keyword>
<name>A0ABR1EUZ4_NECAM</name>
<dbReference type="PANTHER" id="PTHR11451">
    <property type="entry name" value="THREONINE-TRNA LIGASE"/>
    <property type="match status" value="1"/>
</dbReference>
<dbReference type="EC" id="6.1.1.3" evidence="2"/>
<evidence type="ECO:0000256" key="2">
    <source>
        <dbReference type="ARBA" id="ARBA00013163"/>
    </source>
</evidence>
<keyword evidence="4" id="KW-0547">Nucleotide-binding</keyword>
<gene>
    <name evidence="12" type="primary">Necator_chrX.g26148</name>
    <name evidence="12" type="ORF">RB195_025982</name>
</gene>
<evidence type="ECO:0000256" key="6">
    <source>
        <dbReference type="ARBA" id="ARBA00022917"/>
    </source>
</evidence>
<evidence type="ECO:0000256" key="9">
    <source>
        <dbReference type="ARBA" id="ARBA00049515"/>
    </source>
</evidence>
<dbReference type="InterPro" id="IPR033728">
    <property type="entry name" value="ThrRS_core"/>
</dbReference>
<evidence type="ECO:0000256" key="7">
    <source>
        <dbReference type="ARBA" id="ARBA00023146"/>
    </source>
</evidence>
<dbReference type="Pfam" id="PF00587">
    <property type="entry name" value="tRNA-synt_2b"/>
    <property type="match status" value="1"/>
</dbReference>
<feature type="transmembrane region" description="Helical" evidence="10">
    <location>
        <begin position="569"/>
        <end position="590"/>
    </location>
</feature>
<dbReference type="InterPro" id="IPR006195">
    <property type="entry name" value="aa-tRNA-synth_II"/>
</dbReference>
<evidence type="ECO:0000256" key="4">
    <source>
        <dbReference type="ARBA" id="ARBA00022741"/>
    </source>
</evidence>
<dbReference type="InterPro" id="IPR002320">
    <property type="entry name" value="Thr-tRNA-ligase_IIa"/>
</dbReference>
<sequence>MLETDNSFFSNRSRDPECQEVNHAITEGSDVNKSSTFSIHYHLDPLFGTQKELIFIINLSNLLEMNIEDVITPNIYNCKLWQISGHWEHYSDKIFKLELEHEQFALKPMNCPGHCLIYSSRPRTYNELPIRYADFGVIHRNEMSGSITGLTRVRRFQQDDAHIFCRKDQIGEEMRSCLDFLSFCYEKVFGFNFELNLSTRPEKFLGEIQTWDEAEAILKDVLNESGKHWESHQGDGAFYGPKIDITIKDALGRKHQCATIQLDFQLPQRFDLTYLDENGEKHSPVMIHRAVLGSVERMIAILAEHCEGKWPFWLSPRQAKIIVVHESVDDYAMEIKNKLYCQGFEVEYDQSCPDTLSRQIRKALQTHFNFILVVGANEKKNGTVNVRTRNNSCAKEICHVFLMFRLFLVTSILIVIIHAETTLEDRIEKGKERHKQVVGTLVNHIFTSIEQRKEKEAAEREKLKELADQLKPYVDETKKRIKGEQELSEIDNALEEAQMHLAEEGDANAEEKQAEIARIRDEVNKAKWGLMDRLQKILHGKYKPTVETMKKSEILNEITGTSSWQSATWLLLFLCVLLSIALIAVLTHQMSKKSDYERLKNNSLM</sequence>
<dbReference type="InterPro" id="IPR002314">
    <property type="entry name" value="aa-tRNA-synt_IIb"/>
</dbReference>
<evidence type="ECO:0000259" key="11">
    <source>
        <dbReference type="PROSITE" id="PS50862"/>
    </source>
</evidence>
<comment type="similarity">
    <text evidence="1">Belongs to the class-II aminoacyl-tRNA synthetase family.</text>
</comment>
<evidence type="ECO:0000256" key="10">
    <source>
        <dbReference type="SAM" id="Phobius"/>
    </source>
</evidence>
<dbReference type="CDD" id="cd00771">
    <property type="entry name" value="ThrRS_core"/>
    <property type="match status" value="1"/>
</dbReference>
<dbReference type="InterPro" id="IPR004154">
    <property type="entry name" value="Anticodon-bd"/>
</dbReference>
<evidence type="ECO:0000256" key="5">
    <source>
        <dbReference type="ARBA" id="ARBA00022840"/>
    </source>
</evidence>
<proteinExistence type="inferred from homology"/>
<evidence type="ECO:0000313" key="13">
    <source>
        <dbReference type="Proteomes" id="UP001303046"/>
    </source>
</evidence>
<organism evidence="12 13">
    <name type="scientific">Necator americanus</name>
    <name type="common">Human hookworm</name>
    <dbReference type="NCBI Taxonomy" id="51031"/>
    <lineage>
        <taxon>Eukaryota</taxon>
        <taxon>Metazoa</taxon>
        <taxon>Ecdysozoa</taxon>
        <taxon>Nematoda</taxon>
        <taxon>Chromadorea</taxon>
        <taxon>Rhabditida</taxon>
        <taxon>Rhabditina</taxon>
        <taxon>Rhabditomorpha</taxon>
        <taxon>Strongyloidea</taxon>
        <taxon>Ancylostomatidae</taxon>
        <taxon>Bunostominae</taxon>
        <taxon>Necator</taxon>
    </lineage>
</organism>
<evidence type="ECO:0000256" key="1">
    <source>
        <dbReference type="ARBA" id="ARBA00008226"/>
    </source>
</evidence>
<dbReference type="PROSITE" id="PS50862">
    <property type="entry name" value="AA_TRNA_LIGASE_II"/>
    <property type="match status" value="1"/>
</dbReference>
<comment type="catalytic activity">
    <reaction evidence="9">
        <text>tRNA(Thr) + L-threonine + ATP = L-threonyl-tRNA(Thr) + AMP + diphosphate + H(+)</text>
        <dbReference type="Rhea" id="RHEA:24624"/>
        <dbReference type="Rhea" id="RHEA-COMP:9670"/>
        <dbReference type="Rhea" id="RHEA-COMP:9704"/>
        <dbReference type="ChEBI" id="CHEBI:15378"/>
        <dbReference type="ChEBI" id="CHEBI:30616"/>
        <dbReference type="ChEBI" id="CHEBI:33019"/>
        <dbReference type="ChEBI" id="CHEBI:57926"/>
        <dbReference type="ChEBI" id="CHEBI:78442"/>
        <dbReference type="ChEBI" id="CHEBI:78534"/>
        <dbReference type="ChEBI" id="CHEBI:456215"/>
        <dbReference type="EC" id="6.1.1.3"/>
    </reaction>
</comment>
<feature type="domain" description="Aminoacyl-transfer RNA synthetases class-II family profile" evidence="11">
    <location>
        <begin position="62"/>
        <end position="311"/>
    </location>
</feature>
<dbReference type="Proteomes" id="UP001303046">
    <property type="component" value="Unassembled WGS sequence"/>
</dbReference>
<evidence type="ECO:0000313" key="12">
    <source>
        <dbReference type="EMBL" id="KAK6766398.1"/>
    </source>
</evidence>
<keyword evidence="7" id="KW-0030">Aminoacyl-tRNA synthetase</keyword>
<keyword evidence="13" id="KW-1185">Reference proteome</keyword>
<comment type="caution">
    <text evidence="12">The sequence shown here is derived from an EMBL/GenBank/DDBJ whole genome shotgun (WGS) entry which is preliminary data.</text>
</comment>
<dbReference type="Gene3D" id="3.30.930.10">
    <property type="entry name" value="Bira Bifunctional Protein, Domain 2"/>
    <property type="match status" value="1"/>
</dbReference>
<dbReference type="PRINTS" id="PR01047">
    <property type="entry name" value="TRNASYNTHTHR"/>
</dbReference>
<keyword evidence="10" id="KW-0472">Membrane</keyword>
<keyword evidence="5" id="KW-0067">ATP-binding</keyword>
<dbReference type="NCBIfam" id="TIGR00418">
    <property type="entry name" value="thrS"/>
    <property type="match status" value="1"/>
</dbReference>
<dbReference type="Gene3D" id="3.40.50.800">
    <property type="entry name" value="Anticodon-binding domain"/>
    <property type="match status" value="1"/>
</dbReference>
<keyword evidence="6" id="KW-0648">Protein biosynthesis</keyword>
<dbReference type="SUPFAM" id="SSF55681">
    <property type="entry name" value="Class II aaRS and biotin synthetases"/>
    <property type="match status" value="1"/>
</dbReference>
<dbReference type="EMBL" id="JAVFWL010000006">
    <property type="protein sequence ID" value="KAK6766398.1"/>
    <property type="molecule type" value="Genomic_DNA"/>
</dbReference>
<reference evidence="12 13" key="1">
    <citation type="submission" date="2023-08" db="EMBL/GenBank/DDBJ databases">
        <title>A Necator americanus chromosomal reference genome.</title>
        <authorList>
            <person name="Ilik V."/>
            <person name="Petrzelkova K.J."/>
            <person name="Pardy F."/>
            <person name="Fuh T."/>
            <person name="Niatou-Singa F.S."/>
            <person name="Gouil Q."/>
            <person name="Baker L."/>
            <person name="Ritchie M.E."/>
            <person name="Jex A.R."/>
            <person name="Gazzola D."/>
            <person name="Li H."/>
            <person name="Toshio Fujiwara R."/>
            <person name="Zhan B."/>
            <person name="Aroian R.V."/>
            <person name="Pafco B."/>
            <person name="Schwarz E.M."/>
        </authorList>
    </citation>
    <scope>NUCLEOTIDE SEQUENCE [LARGE SCALE GENOMIC DNA]</scope>
    <source>
        <strain evidence="12 13">Aroian</strain>
        <tissue evidence="12">Whole animal</tissue>
    </source>
</reference>
<dbReference type="Pfam" id="PF03129">
    <property type="entry name" value="HGTP_anticodon"/>
    <property type="match status" value="1"/>
</dbReference>